<dbReference type="Proteomes" id="UP000055024">
    <property type="component" value="Unassembled WGS sequence"/>
</dbReference>
<dbReference type="EMBL" id="JYDP01005034">
    <property type="protein sequence ID" value="KRY94436.1"/>
    <property type="molecule type" value="Genomic_DNA"/>
</dbReference>
<evidence type="ECO:0000313" key="2">
    <source>
        <dbReference type="Proteomes" id="UP000055024"/>
    </source>
</evidence>
<keyword evidence="2" id="KW-1185">Reference proteome</keyword>
<organism evidence="1 2">
    <name type="scientific">Trichinella zimbabwensis</name>
    <dbReference type="NCBI Taxonomy" id="268475"/>
    <lineage>
        <taxon>Eukaryota</taxon>
        <taxon>Metazoa</taxon>
        <taxon>Ecdysozoa</taxon>
        <taxon>Nematoda</taxon>
        <taxon>Enoplea</taxon>
        <taxon>Dorylaimia</taxon>
        <taxon>Trichinellida</taxon>
        <taxon>Trichinellidae</taxon>
        <taxon>Trichinella</taxon>
    </lineage>
</organism>
<accession>A0A0V1G7Z6</accession>
<evidence type="ECO:0000313" key="1">
    <source>
        <dbReference type="EMBL" id="KRY94436.1"/>
    </source>
</evidence>
<dbReference type="OrthoDB" id="10543646at2759"/>
<comment type="caution">
    <text evidence="1">The sequence shown here is derived from an EMBL/GenBank/DDBJ whole genome shotgun (WGS) entry which is preliminary data.</text>
</comment>
<reference evidence="1 2" key="1">
    <citation type="submission" date="2015-01" db="EMBL/GenBank/DDBJ databases">
        <title>Evolution of Trichinella species and genotypes.</title>
        <authorList>
            <person name="Korhonen P.K."/>
            <person name="Edoardo P."/>
            <person name="Giuseppe L.R."/>
            <person name="Gasser R.B."/>
        </authorList>
    </citation>
    <scope>NUCLEOTIDE SEQUENCE [LARGE SCALE GENOMIC DNA]</scope>
    <source>
        <strain evidence="1">ISS1029</strain>
    </source>
</reference>
<name>A0A0V1G7Z6_9BILA</name>
<sequence length="39" mass="4739">MYNHGWSERKIGKIKFFCKPETFSENRQAKPEKYFDANI</sequence>
<gene>
    <name evidence="1" type="ORF">T11_5300</name>
</gene>
<dbReference type="AlphaFoldDB" id="A0A0V1G7Z6"/>
<protein>
    <submittedName>
        <fullName evidence="1">Uncharacterized protein</fullName>
    </submittedName>
</protein>
<proteinExistence type="predicted"/>